<dbReference type="EMBL" id="VFOV01000001">
    <property type="protein sequence ID" value="TQL68668.1"/>
    <property type="molecule type" value="Genomic_DNA"/>
</dbReference>
<sequence>MRERKKKAAEVDEEIVAEEPEATAPDDADEPEVATSSAGAADGEELAAEADAGHEADEDAAETVDAADVDEDDSEDAGESDVSETEAADVPAEEGPDEAADEPSVDAGDEADPEVAEAADEPEQVEADEAAVEPSDDAGDEADPELAEATDEPEPVEAEEPHEVDEEPESSAAATEADDSDEDAATDADEPDEGPGESAEAEVTPDDEPDDEPNESASSAATTPDPVSTEAEPTDAEATDAEATDAIDTEPTDEAGLVDEAEPTEEAKPAEEAEAAQPSEPEDDDEPLVGRARLFDALSHFRRGQVAVAVLLCVLGYAAVVQVQTNTEDSTYAGLREQELIDILSGLAGTTQKAQEQIEDLESTRDELEDQTLQQQTALQRAEEQVDTLKVIAGTVPVSGPGITIEIEPGSDPLRLTALLDLIEELRTSGAEAMEIEGADGEAVRLVASSSIEVSQPDPGLDVGGELVSPPYRLHVIGPPDTLSGAIDFYQGPRDQLEDQGADVKVKSREKIDIESTHTVSH</sequence>
<evidence type="ECO:0000313" key="4">
    <source>
        <dbReference type="EMBL" id="TQL68668.1"/>
    </source>
</evidence>
<protein>
    <submittedName>
        <fullName evidence="4">Uncharacterized protein YlxW (UPF0749 family)</fullName>
    </submittedName>
</protein>
<feature type="compositionally biased region" description="Basic and acidic residues" evidence="3">
    <location>
        <begin position="502"/>
        <end position="516"/>
    </location>
</feature>
<evidence type="ECO:0000256" key="2">
    <source>
        <dbReference type="SAM" id="Coils"/>
    </source>
</evidence>
<feature type="region of interest" description="Disordered" evidence="3">
    <location>
        <begin position="498"/>
        <end position="522"/>
    </location>
</feature>
<proteinExistence type="inferred from homology"/>
<organism evidence="4 5">
    <name type="scientific">Nocardioides albertanoniae</name>
    <dbReference type="NCBI Taxonomy" id="1175486"/>
    <lineage>
        <taxon>Bacteria</taxon>
        <taxon>Bacillati</taxon>
        <taxon>Actinomycetota</taxon>
        <taxon>Actinomycetes</taxon>
        <taxon>Propionibacteriales</taxon>
        <taxon>Nocardioidaceae</taxon>
        <taxon>Nocardioides</taxon>
    </lineage>
</organism>
<comment type="similarity">
    <text evidence="1">Belongs to the UPF0749 family.</text>
</comment>
<evidence type="ECO:0000256" key="3">
    <source>
        <dbReference type="SAM" id="MobiDB-lite"/>
    </source>
</evidence>
<dbReference type="PANTHER" id="PTHR37313">
    <property type="entry name" value="UPF0749 PROTEIN RV1825"/>
    <property type="match status" value="1"/>
</dbReference>
<keyword evidence="5" id="KW-1185">Reference proteome</keyword>
<comment type="caution">
    <text evidence="4">The sequence shown here is derived from an EMBL/GenBank/DDBJ whole genome shotgun (WGS) entry which is preliminary data.</text>
</comment>
<dbReference type="AlphaFoldDB" id="A0A543A7V2"/>
<evidence type="ECO:0000313" key="5">
    <source>
        <dbReference type="Proteomes" id="UP000320209"/>
    </source>
</evidence>
<dbReference type="Gene3D" id="3.30.70.1880">
    <property type="entry name" value="Protein of unknown function DUF881"/>
    <property type="match status" value="1"/>
</dbReference>
<reference evidence="4 5" key="1">
    <citation type="submission" date="2019-06" db="EMBL/GenBank/DDBJ databases">
        <title>Sequencing the genomes of 1000 actinobacteria strains.</title>
        <authorList>
            <person name="Klenk H.-P."/>
        </authorList>
    </citation>
    <scope>NUCLEOTIDE SEQUENCE [LARGE SCALE GENOMIC DNA]</scope>
    <source>
        <strain evidence="4 5">DSM 25218</strain>
    </source>
</reference>
<gene>
    <name evidence="4" type="ORF">FB381_2564</name>
</gene>
<dbReference type="GO" id="GO:0005886">
    <property type="term" value="C:plasma membrane"/>
    <property type="evidence" value="ECO:0007669"/>
    <property type="project" value="TreeGrafter"/>
</dbReference>
<dbReference type="RefSeq" id="WP_141780630.1">
    <property type="nucleotide sequence ID" value="NZ_VFOV01000001.1"/>
</dbReference>
<feature type="compositionally biased region" description="Acidic residues" evidence="3">
    <location>
        <begin position="176"/>
        <end position="214"/>
    </location>
</feature>
<dbReference type="OrthoDB" id="3211287at2"/>
<dbReference type="PANTHER" id="PTHR37313:SF2">
    <property type="entry name" value="UPF0749 PROTEIN YLXX"/>
    <property type="match status" value="1"/>
</dbReference>
<feature type="region of interest" description="Disordered" evidence="3">
    <location>
        <begin position="1"/>
        <end position="288"/>
    </location>
</feature>
<evidence type="ECO:0000256" key="1">
    <source>
        <dbReference type="ARBA" id="ARBA00009108"/>
    </source>
</evidence>
<dbReference type="Proteomes" id="UP000320209">
    <property type="component" value="Unassembled WGS sequence"/>
</dbReference>
<name>A0A543A7V2_9ACTN</name>
<keyword evidence="2" id="KW-0175">Coiled coil</keyword>
<feature type="coiled-coil region" evidence="2">
    <location>
        <begin position="344"/>
        <end position="385"/>
    </location>
</feature>
<feature type="compositionally biased region" description="Acidic residues" evidence="3">
    <location>
        <begin position="11"/>
        <end position="32"/>
    </location>
</feature>
<dbReference type="Pfam" id="PF05949">
    <property type="entry name" value="DUF881"/>
    <property type="match status" value="1"/>
</dbReference>
<accession>A0A543A7V2</accession>
<feature type="compositionally biased region" description="Acidic residues" evidence="3">
    <location>
        <begin position="56"/>
        <end position="169"/>
    </location>
</feature>
<dbReference type="InterPro" id="IPR010273">
    <property type="entry name" value="DUF881"/>
</dbReference>
<feature type="compositionally biased region" description="Acidic residues" evidence="3">
    <location>
        <begin position="232"/>
        <end position="264"/>
    </location>
</feature>